<dbReference type="EMBL" id="FTLX01000001">
    <property type="protein sequence ID" value="SIP95665.1"/>
    <property type="molecule type" value="Genomic_DNA"/>
</dbReference>
<sequence>MNSTTNQNEIVLHPTEEQRQAHYAECRAKGWTVVEDKDSIEAKMFDKDVEIEGLYQLIDDYVTSTGQQKEFSDYLIQQHEEDLQRDWRYKKWALDLEGINSDYEDEGIDKTDLLRGWIDELIGDTTHCQAIPLTNGKEIKIVWAGKSDHDEHIFKVNVGCGLNNPETTYPELLDQLSCFDIDYVKMAENDNEPDY</sequence>
<evidence type="ECO:0000313" key="1">
    <source>
        <dbReference type="EMBL" id="OXS80146.1"/>
    </source>
</evidence>
<evidence type="ECO:0000313" key="3">
    <source>
        <dbReference type="Proteomes" id="UP000186385"/>
    </source>
</evidence>
<dbReference type="EMBL" id="MWSK01000001">
    <property type="protein sequence ID" value="OXS80146.1"/>
    <property type="molecule type" value="Genomic_DNA"/>
</dbReference>
<gene>
    <name evidence="1" type="ORF">B1B05_01310</name>
    <name evidence="2" type="ORF">SAMN05443094_101276</name>
</gene>
<reference evidence="4" key="2">
    <citation type="submission" date="2017-03" db="EMBL/GenBank/DDBJ databases">
        <title>Bacillus sp. V-88(T) DSM27956, whole genome shotgun sequencing project.</title>
        <authorList>
            <person name="Dastager S.G."/>
            <person name="Neurgaonkar P.S."/>
            <person name="Dharne M.S."/>
        </authorList>
    </citation>
    <scope>NUCLEOTIDE SEQUENCE [LARGE SCALE GENOMIC DNA]</scope>
    <source>
        <strain evidence="4">DSM 25145</strain>
    </source>
</reference>
<evidence type="ECO:0000313" key="2">
    <source>
        <dbReference type="EMBL" id="SIP95665.1"/>
    </source>
</evidence>
<dbReference type="STRING" id="1017273.SAMN05443094_101276"/>
<dbReference type="AlphaFoldDB" id="A0A1N6NU64"/>
<dbReference type="Proteomes" id="UP000186385">
    <property type="component" value="Unassembled WGS sequence"/>
</dbReference>
<proteinExistence type="predicted"/>
<reference evidence="2 3" key="1">
    <citation type="submission" date="2017-01" db="EMBL/GenBank/DDBJ databases">
        <authorList>
            <person name="Mah S.A."/>
            <person name="Swanson W.J."/>
            <person name="Moy G.W."/>
            <person name="Vacquier V.D."/>
        </authorList>
    </citation>
    <scope>NUCLEOTIDE SEQUENCE [LARGE SCALE GENOMIC DNA]</scope>
    <source>
        <strain evidence="2 3">NIO-1016</strain>
    </source>
</reference>
<keyword evidence="4" id="KW-1185">Reference proteome</keyword>
<accession>A0A1N6NU64</accession>
<protein>
    <submittedName>
        <fullName evidence="2">Uncharacterized protein</fullName>
    </submittedName>
</protein>
<reference evidence="1" key="3">
    <citation type="submission" date="2017-03" db="EMBL/GenBank/DDBJ databases">
        <authorList>
            <person name="Dastager S.G."/>
            <person name="Neurgaonkar P.S."/>
            <person name="Dharne M.S."/>
        </authorList>
    </citation>
    <scope>NUCLEOTIDE SEQUENCE</scope>
    <source>
        <strain evidence="1">DSM 25145</strain>
    </source>
</reference>
<dbReference type="RefSeq" id="WP_045849536.1">
    <property type="nucleotide sequence ID" value="NZ_FTLX01000001.1"/>
</dbReference>
<dbReference type="Proteomes" id="UP000215545">
    <property type="component" value="Unassembled WGS sequence"/>
</dbReference>
<evidence type="ECO:0000313" key="4">
    <source>
        <dbReference type="Proteomes" id="UP000215545"/>
    </source>
</evidence>
<organism evidence="2 3">
    <name type="scientific">Domibacillus enclensis</name>
    <dbReference type="NCBI Taxonomy" id="1017273"/>
    <lineage>
        <taxon>Bacteria</taxon>
        <taxon>Bacillati</taxon>
        <taxon>Bacillota</taxon>
        <taxon>Bacilli</taxon>
        <taxon>Bacillales</taxon>
        <taxon>Bacillaceae</taxon>
        <taxon>Domibacillus</taxon>
    </lineage>
</organism>
<name>A0A1N6NU64_9BACI</name>